<evidence type="ECO:0000313" key="4">
    <source>
        <dbReference type="Proteomes" id="UP000045285"/>
    </source>
</evidence>
<dbReference type="SUPFAM" id="SSF53474">
    <property type="entry name" value="alpha/beta-Hydrolases"/>
    <property type="match status" value="1"/>
</dbReference>
<feature type="domain" description="Xaa-Pro dipeptidyl-peptidase C-terminal" evidence="2">
    <location>
        <begin position="282"/>
        <end position="515"/>
    </location>
</feature>
<dbReference type="AlphaFoldDB" id="A0A090EBK0"/>
<name>A0A090EBK0_MESPL</name>
<dbReference type="InterPro" id="IPR029058">
    <property type="entry name" value="AB_hydrolase_fold"/>
</dbReference>
<dbReference type="SUPFAM" id="SSF49785">
    <property type="entry name" value="Galactose-binding domain-like"/>
    <property type="match status" value="1"/>
</dbReference>
<proteinExistence type="predicted"/>
<organism evidence="3 4">
    <name type="scientific">Mesorhizobium plurifarium</name>
    <dbReference type="NCBI Taxonomy" id="69974"/>
    <lineage>
        <taxon>Bacteria</taxon>
        <taxon>Pseudomonadati</taxon>
        <taxon>Pseudomonadota</taxon>
        <taxon>Alphaproteobacteria</taxon>
        <taxon>Hyphomicrobiales</taxon>
        <taxon>Phyllobacteriaceae</taxon>
        <taxon>Mesorhizobium</taxon>
    </lineage>
</organism>
<dbReference type="InterPro" id="IPR005674">
    <property type="entry name" value="CocE/Ser_esterase"/>
</dbReference>
<evidence type="ECO:0000256" key="1">
    <source>
        <dbReference type="ARBA" id="ARBA00022801"/>
    </source>
</evidence>
<dbReference type="InterPro" id="IPR008979">
    <property type="entry name" value="Galactose-bd-like_sf"/>
</dbReference>
<dbReference type="Pfam" id="PF08530">
    <property type="entry name" value="PepX_C"/>
    <property type="match status" value="1"/>
</dbReference>
<dbReference type="InterPro" id="IPR050585">
    <property type="entry name" value="Xaa-Pro_dipeptidyl-ppase/CocE"/>
</dbReference>
<evidence type="ECO:0000313" key="3">
    <source>
        <dbReference type="EMBL" id="CDX24968.1"/>
    </source>
</evidence>
<dbReference type="GO" id="GO:0008239">
    <property type="term" value="F:dipeptidyl-peptidase activity"/>
    <property type="evidence" value="ECO:0007669"/>
    <property type="project" value="InterPro"/>
</dbReference>
<keyword evidence="4" id="KW-1185">Reference proteome</keyword>
<dbReference type="EMBL" id="CCMZ01000044">
    <property type="protein sequence ID" value="CDX24968.1"/>
    <property type="molecule type" value="Genomic_DNA"/>
</dbReference>
<dbReference type="Gene3D" id="2.60.120.260">
    <property type="entry name" value="Galactose-binding domain-like"/>
    <property type="match status" value="1"/>
</dbReference>
<dbReference type="Gene3D" id="3.40.50.1820">
    <property type="entry name" value="alpha/beta hydrolase"/>
    <property type="match status" value="1"/>
</dbReference>
<sequence>MSFVSAGVIENEWIPMPDGRKLAARLWLPCSERAAPAIFEYLPYRKRDGTAARDETTHRVFAEAGYACVRVDIAGTGDSEGQFDDEYSEQELSDGETVLGWIAAQPWCDGNVGMIGISWGGFNGLQLAYRRPPALKAVISMGSTVDRYSDDGHFMGGCLLSGNIDWATQLCAYLTRPADPQLRKDWREDWIRRLETVPFSAVDWMRHPTRDAFWKHGSVCEDWSRIEAPVLAITGWADPYVNAPPALAENLRVPCKAMIGPWEHKYPHLSLLDPADFHSEALRWFDRWLKGNQNGAEDLPAYRAYIQEHFNASKEYGPRVGRWVAEQSWPSLHVNDRVLFLASDGLKDNATIGTVAISSPAHIGRAGGFYCPGMRIDNDLTEDQAADDALSACFDTLPLIEPIELLGRPKLKFAFSVDRPVAQIVARLCDVSPEGVSQRITYRPLNLTHFASHESPEALVPGRTYKAEIELNECAHRVRTGHVLRLALSTSYWPLVWPAPENAVVTLHLKNCALHLPVRTVTEEIPPLNPGPPRDYPLLQAQQLRPATGTSKRHALEDGTIVLDTFDDFGETINPLHGMIVGSDVRMHCSIQPNDPASARYLSEWHFTFERDDWQVAIKTEQSMWCDTKHFYLHRKVRATEGLGEAEVFAREWSETVPRGLL</sequence>
<dbReference type="PANTHER" id="PTHR43056:SF10">
    <property type="entry name" value="COCE_NOND FAMILY, PUTATIVE (AFU_ORTHOLOGUE AFUA_7G00600)-RELATED"/>
    <property type="match status" value="1"/>
</dbReference>
<gene>
    <name evidence="3" type="ORF">MPL3356_490034</name>
</gene>
<accession>A0A090EBK0</accession>
<evidence type="ECO:0000259" key="2">
    <source>
        <dbReference type="SMART" id="SM00939"/>
    </source>
</evidence>
<keyword evidence="1" id="KW-0378">Hydrolase</keyword>
<reference evidence="4" key="1">
    <citation type="submission" date="2014-08" db="EMBL/GenBank/DDBJ databases">
        <authorList>
            <person name="Moulin L."/>
        </authorList>
    </citation>
    <scope>NUCLEOTIDE SEQUENCE [LARGE SCALE GENOMIC DNA]</scope>
</reference>
<dbReference type="NCBIfam" id="TIGR00976">
    <property type="entry name" value="CocE_NonD"/>
    <property type="match status" value="1"/>
</dbReference>
<dbReference type="Pfam" id="PF02129">
    <property type="entry name" value="Peptidase_S15"/>
    <property type="match status" value="1"/>
</dbReference>
<protein>
    <submittedName>
        <fullName evidence="3">Glutaryl 7-ACA acylase-like protein</fullName>
    </submittedName>
</protein>
<dbReference type="Proteomes" id="UP000045285">
    <property type="component" value="Unassembled WGS sequence"/>
</dbReference>
<dbReference type="InterPro" id="IPR000383">
    <property type="entry name" value="Xaa-Pro-like_dom"/>
</dbReference>
<dbReference type="InterPro" id="IPR013736">
    <property type="entry name" value="Xaa-Pro_dipept_C"/>
</dbReference>
<dbReference type="SMART" id="SM00939">
    <property type="entry name" value="PepX_C"/>
    <property type="match status" value="1"/>
</dbReference>
<dbReference type="Gene3D" id="1.10.3020.10">
    <property type="entry name" value="alpha-amino acid ester hydrolase ( Helical cap domain)"/>
    <property type="match status" value="1"/>
</dbReference>
<dbReference type="PANTHER" id="PTHR43056">
    <property type="entry name" value="PEPTIDASE S9 PROLYL OLIGOPEPTIDASE"/>
    <property type="match status" value="1"/>
</dbReference>